<dbReference type="AlphaFoldDB" id="A0A6J4QWZ2"/>
<sequence length="137" mass="14517">WTLGPRCSGKGGCCSSRSQAKGAGPCREAGQTWANPRPKPRPARPWRNRATGCSLSGCSRPTTATGTATRPSPTTSTSWFSRARSWTKCLHPTWIPTECASSVRRSFLSSRSPALPSPRSHASSSSTATLTVPPTST</sequence>
<proteinExistence type="predicted"/>
<evidence type="ECO:0000313" key="2">
    <source>
        <dbReference type="EMBL" id="CAA9448925.1"/>
    </source>
</evidence>
<feature type="non-terminal residue" evidence="2">
    <location>
        <position position="137"/>
    </location>
</feature>
<organism evidence="2">
    <name type="scientific">uncultured Rubrobacteraceae bacterium</name>
    <dbReference type="NCBI Taxonomy" id="349277"/>
    <lineage>
        <taxon>Bacteria</taxon>
        <taxon>Bacillati</taxon>
        <taxon>Actinomycetota</taxon>
        <taxon>Rubrobacteria</taxon>
        <taxon>Rubrobacterales</taxon>
        <taxon>Rubrobacteraceae</taxon>
        <taxon>environmental samples</taxon>
    </lineage>
</organism>
<feature type="non-terminal residue" evidence="2">
    <location>
        <position position="1"/>
    </location>
</feature>
<accession>A0A6J4QWZ2</accession>
<feature type="region of interest" description="Disordered" evidence="1">
    <location>
        <begin position="1"/>
        <end position="79"/>
    </location>
</feature>
<reference evidence="2" key="1">
    <citation type="submission" date="2020-02" db="EMBL/GenBank/DDBJ databases">
        <authorList>
            <person name="Meier V. D."/>
        </authorList>
    </citation>
    <scope>NUCLEOTIDE SEQUENCE</scope>
    <source>
        <strain evidence="2">AVDCRST_MAG82</strain>
    </source>
</reference>
<evidence type="ECO:0000256" key="1">
    <source>
        <dbReference type="SAM" id="MobiDB-lite"/>
    </source>
</evidence>
<dbReference type="EMBL" id="CADCVA010000440">
    <property type="protein sequence ID" value="CAA9448925.1"/>
    <property type="molecule type" value="Genomic_DNA"/>
</dbReference>
<protein>
    <submittedName>
        <fullName evidence="2">ADP-ribose pyrophosphatase YjhB</fullName>
    </submittedName>
</protein>
<feature type="compositionally biased region" description="Basic residues" evidence="1">
    <location>
        <begin position="38"/>
        <end position="47"/>
    </location>
</feature>
<name>A0A6J4QWZ2_9ACTN</name>
<feature type="compositionally biased region" description="Low complexity" evidence="1">
    <location>
        <begin position="59"/>
        <end position="78"/>
    </location>
</feature>
<gene>
    <name evidence="2" type="ORF">AVDCRST_MAG82-3610</name>
</gene>
<feature type="region of interest" description="Disordered" evidence="1">
    <location>
        <begin position="106"/>
        <end position="137"/>
    </location>
</feature>